<evidence type="ECO:0000259" key="1">
    <source>
        <dbReference type="Pfam" id="PF13472"/>
    </source>
</evidence>
<organism evidence="2 3">
    <name type="scientific">Paenibacillus filicis</name>
    <dbReference type="NCBI Taxonomy" id="669464"/>
    <lineage>
        <taxon>Bacteria</taxon>
        <taxon>Bacillati</taxon>
        <taxon>Bacillota</taxon>
        <taxon>Bacilli</taxon>
        <taxon>Bacillales</taxon>
        <taxon>Paenibacillaceae</taxon>
        <taxon>Paenibacillus</taxon>
    </lineage>
</organism>
<dbReference type="GO" id="GO:0016787">
    <property type="term" value="F:hydrolase activity"/>
    <property type="evidence" value="ECO:0007669"/>
    <property type="project" value="UniProtKB-KW"/>
</dbReference>
<dbReference type="Proteomes" id="UP001469365">
    <property type="component" value="Unassembled WGS sequence"/>
</dbReference>
<proteinExistence type="predicted"/>
<dbReference type="PROSITE" id="PS01098">
    <property type="entry name" value="LIPASE_GDSL_SER"/>
    <property type="match status" value="1"/>
</dbReference>
<sequence length="354" mass="40623">MNVESRRQTAEAFIFAKEENMSIRYRPLAKLGMVLRSHADEDHPDNIIYAEGIDYVVDYDRGVIRRTKQSRIPDWSRHELYGQTVFDHATFKNCSNREFTVYGDYVYDSDPFTEFFVAHDSGNRARVERLLSKLRTGEESSIVVFGDSISAGGEASEEKFMYFNRVHQFLNDYYPRSRICLLNKSVGGETSKDGKNRIQRDVIPLCPDLVIIGFGMNDQNKYGEELGVSPEDFESNLCQMIEAVKKLDNCDLVLVTPCLPNPKWWYASGLTGTYAEIIRRLGREYGAGVADVTAVWEQELEAGKLPESLLLNNINHPNDYGHWLYFQAFVPLLRDHLEFTKPAAQHSETPHTYF</sequence>
<feature type="domain" description="SGNH hydrolase-type esterase" evidence="1">
    <location>
        <begin position="144"/>
        <end position="323"/>
    </location>
</feature>
<dbReference type="InterPro" id="IPR008265">
    <property type="entry name" value="Lipase_GDSL_AS"/>
</dbReference>
<protein>
    <submittedName>
        <fullName evidence="2">SGNH/GDSL hydrolase family protein</fullName>
        <ecNumber evidence="2">3.1.-.-</ecNumber>
    </submittedName>
</protein>
<dbReference type="InterPro" id="IPR013830">
    <property type="entry name" value="SGNH_hydro"/>
</dbReference>
<dbReference type="RefSeq" id="WP_341415406.1">
    <property type="nucleotide sequence ID" value="NZ_JBBPCC010000005.1"/>
</dbReference>
<dbReference type="EC" id="3.1.-.-" evidence="2"/>
<dbReference type="Gene3D" id="3.40.50.1110">
    <property type="entry name" value="SGNH hydrolase"/>
    <property type="match status" value="1"/>
</dbReference>
<dbReference type="PANTHER" id="PTHR30383:SF5">
    <property type="entry name" value="SGNH HYDROLASE-TYPE ESTERASE DOMAIN-CONTAINING PROTEIN"/>
    <property type="match status" value="1"/>
</dbReference>
<keyword evidence="3" id="KW-1185">Reference proteome</keyword>
<comment type="caution">
    <text evidence="2">The sequence shown here is derived from an EMBL/GenBank/DDBJ whole genome shotgun (WGS) entry which is preliminary data.</text>
</comment>
<dbReference type="SUPFAM" id="SSF52266">
    <property type="entry name" value="SGNH hydrolase"/>
    <property type="match status" value="1"/>
</dbReference>
<accession>A0ABU9DJT2</accession>
<name>A0ABU9DJT2_9BACL</name>
<evidence type="ECO:0000313" key="2">
    <source>
        <dbReference type="EMBL" id="MEK8128340.1"/>
    </source>
</evidence>
<reference evidence="2 3" key="1">
    <citation type="submission" date="2024-04" db="EMBL/GenBank/DDBJ databases">
        <title>draft genome sequnece of Paenibacillus filicis.</title>
        <authorList>
            <person name="Kim D.-U."/>
        </authorList>
    </citation>
    <scope>NUCLEOTIDE SEQUENCE [LARGE SCALE GENOMIC DNA]</scope>
    <source>
        <strain evidence="2 3">KACC14197</strain>
    </source>
</reference>
<keyword evidence="2" id="KW-0378">Hydrolase</keyword>
<dbReference type="EMBL" id="JBBPCC010000005">
    <property type="protein sequence ID" value="MEK8128340.1"/>
    <property type="molecule type" value="Genomic_DNA"/>
</dbReference>
<dbReference type="InterPro" id="IPR051532">
    <property type="entry name" value="Ester_Hydrolysis_Enzymes"/>
</dbReference>
<evidence type="ECO:0000313" key="3">
    <source>
        <dbReference type="Proteomes" id="UP001469365"/>
    </source>
</evidence>
<dbReference type="PANTHER" id="PTHR30383">
    <property type="entry name" value="THIOESTERASE 1/PROTEASE 1/LYSOPHOSPHOLIPASE L1"/>
    <property type="match status" value="1"/>
</dbReference>
<gene>
    <name evidence="2" type="ORF">WMW72_10535</name>
</gene>
<dbReference type="InterPro" id="IPR036514">
    <property type="entry name" value="SGNH_hydro_sf"/>
</dbReference>
<dbReference type="Pfam" id="PF13472">
    <property type="entry name" value="Lipase_GDSL_2"/>
    <property type="match status" value="1"/>
</dbReference>